<dbReference type="PANTHER" id="PTHR43657:SF1">
    <property type="entry name" value="ALTERED INHERITANCE OF MITOCHONDRIA PROTEIN 24, MITOCHONDRIAL"/>
    <property type="match status" value="1"/>
</dbReference>
<dbReference type="STRING" id="1134406.ADN00_09025"/>
<dbReference type="InterPro" id="IPR016031">
    <property type="entry name" value="Trp_RNA-bd_attenuator-like_dom"/>
</dbReference>
<evidence type="ECO:0008006" key="3">
    <source>
        <dbReference type="Google" id="ProtNLM"/>
    </source>
</evidence>
<dbReference type="Pfam" id="PF01987">
    <property type="entry name" value="AIM24"/>
    <property type="match status" value="1"/>
</dbReference>
<dbReference type="SUPFAM" id="SSF51219">
    <property type="entry name" value="TRAP-like"/>
    <property type="match status" value="1"/>
</dbReference>
<dbReference type="AlphaFoldDB" id="A0A0P6X5T9"/>
<proteinExistence type="predicted"/>
<dbReference type="InterPro" id="IPR036983">
    <property type="entry name" value="AIM24_sf"/>
</dbReference>
<name>A0A0P6X5T9_9CHLR</name>
<dbReference type="OrthoDB" id="9779518at2"/>
<accession>A0A0P6X5T9</accession>
<dbReference type="PATRIC" id="fig|1134406.4.peg.4039"/>
<keyword evidence="2" id="KW-1185">Reference proteome</keyword>
<organism evidence="1 2">
    <name type="scientific">Ornatilinea apprima</name>
    <dbReference type="NCBI Taxonomy" id="1134406"/>
    <lineage>
        <taxon>Bacteria</taxon>
        <taxon>Bacillati</taxon>
        <taxon>Chloroflexota</taxon>
        <taxon>Anaerolineae</taxon>
        <taxon>Anaerolineales</taxon>
        <taxon>Anaerolineaceae</taxon>
        <taxon>Ornatilinea</taxon>
    </lineage>
</organism>
<dbReference type="PANTHER" id="PTHR43657">
    <property type="entry name" value="TRYPTOPHAN RNA-BINDING ATTENUATOR PROTEIN-LIKE PROTEIN"/>
    <property type="match status" value="1"/>
</dbReference>
<sequence length="227" mass="23673">MNIEILYRPSYSMGVIRLNGGEGVQVEGGSMVSMSPGVQVETRASGGLLKSLGRALLGGESFFVNTYTASAQGGEVMVAPALPGDLVTLDLNGESLLVQSGSYVASESTIQVNTKWSGAKTFFASEGFIMLNVSGRGKVVLSSYGAIHEMVLAAGQSYTVDTGHLVAFTEGMGFHVRSIGGIKSTLFSGEGLVVDLTGPGRVLMQTRSTDAFIAWLTPHLPTPSSNS</sequence>
<reference evidence="1 2" key="1">
    <citation type="submission" date="2015-07" db="EMBL/GenBank/DDBJ databases">
        <title>Genome sequence of Ornatilinea apprima DSM 23815.</title>
        <authorList>
            <person name="Hemp J."/>
            <person name="Ward L.M."/>
            <person name="Pace L.A."/>
            <person name="Fischer W.W."/>
        </authorList>
    </citation>
    <scope>NUCLEOTIDE SEQUENCE [LARGE SCALE GENOMIC DNA]</scope>
    <source>
        <strain evidence="1 2">P3M-1</strain>
    </source>
</reference>
<dbReference type="EMBL" id="LGCL01000023">
    <property type="protein sequence ID" value="KPL77271.1"/>
    <property type="molecule type" value="Genomic_DNA"/>
</dbReference>
<dbReference type="RefSeq" id="WP_075062669.1">
    <property type="nucleotide sequence ID" value="NZ_LGCL01000023.1"/>
</dbReference>
<protein>
    <recommendedName>
        <fullName evidence="3">TIGR00266 family protein</fullName>
    </recommendedName>
</protein>
<dbReference type="InterPro" id="IPR002838">
    <property type="entry name" value="AIM24"/>
</dbReference>
<comment type="caution">
    <text evidence="1">The sequence shown here is derived from an EMBL/GenBank/DDBJ whole genome shotgun (WGS) entry which is preliminary data.</text>
</comment>
<dbReference type="NCBIfam" id="TIGR00266">
    <property type="entry name" value="TIGR00266 family protein"/>
    <property type="match status" value="1"/>
</dbReference>
<gene>
    <name evidence="1" type="ORF">ADN00_09025</name>
</gene>
<evidence type="ECO:0000313" key="2">
    <source>
        <dbReference type="Proteomes" id="UP000050417"/>
    </source>
</evidence>
<dbReference type="Proteomes" id="UP000050417">
    <property type="component" value="Unassembled WGS sequence"/>
</dbReference>
<dbReference type="Gene3D" id="3.60.160.10">
    <property type="entry name" value="Mitochondrial biogenesis AIM24"/>
    <property type="match status" value="1"/>
</dbReference>
<evidence type="ECO:0000313" key="1">
    <source>
        <dbReference type="EMBL" id="KPL77271.1"/>
    </source>
</evidence>